<dbReference type="RefSeq" id="WP_301590120.1">
    <property type="nucleotide sequence ID" value="NZ_JAPFQI010000007.1"/>
</dbReference>
<organism evidence="3 4">
    <name type="scientific">Sabulicella glaciei</name>
    <dbReference type="NCBI Taxonomy" id="2984948"/>
    <lineage>
        <taxon>Bacteria</taxon>
        <taxon>Pseudomonadati</taxon>
        <taxon>Pseudomonadota</taxon>
        <taxon>Alphaproteobacteria</taxon>
        <taxon>Acetobacterales</taxon>
        <taxon>Acetobacteraceae</taxon>
        <taxon>Sabulicella</taxon>
    </lineage>
</organism>
<dbReference type="InterPro" id="IPR011006">
    <property type="entry name" value="CheY-like_superfamily"/>
</dbReference>
<evidence type="ECO:0000256" key="1">
    <source>
        <dbReference type="PROSITE-ProRule" id="PRU00169"/>
    </source>
</evidence>
<dbReference type="Proteomes" id="UP001526430">
    <property type="component" value="Unassembled WGS sequence"/>
</dbReference>
<evidence type="ECO:0000259" key="2">
    <source>
        <dbReference type="PROSITE" id="PS50110"/>
    </source>
</evidence>
<dbReference type="PROSITE" id="PS50110">
    <property type="entry name" value="RESPONSE_REGULATORY"/>
    <property type="match status" value="1"/>
</dbReference>
<protein>
    <submittedName>
        <fullName evidence="3">Response regulator</fullName>
    </submittedName>
</protein>
<sequence>MVVEDEYLIARDLTEQLEVAGATVLGPVATVDAATRIINRDERIDAAVLDVKLMGAVVYPVADTLRRRGVPILFATGYDRDSLAPAFQDVLLCEKPLETSRVLSLLSEQLRQAPSA</sequence>
<proteinExistence type="predicted"/>
<evidence type="ECO:0000313" key="3">
    <source>
        <dbReference type="EMBL" id="MCW8086140.1"/>
    </source>
</evidence>
<name>A0ABT3NVG5_9PROT</name>
<reference evidence="3 4" key="1">
    <citation type="submission" date="2022-10" db="EMBL/GenBank/DDBJ databases">
        <title>Roseococcus glaciei nov., sp. nov., isolated from glacier.</title>
        <authorList>
            <person name="Liu Q."/>
            <person name="Xin Y.-H."/>
        </authorList>
    </citation>
    <scope>NUCLEOTIDE SEQUENCE [LARGE SCALE GENOMIC DNA]</scope>
    <source>
        <strain evidence="3 4">MDT2-1-1</strain>
    </source>
</reference>
<gene>
    <name evidence="3" type="ORF">OF850_10915</name>
</gene>
<feature type="domain" description="Response regulatory" evidence="2">
    <location>
        <begin position="1"/>
        <end position="110"/>
    </location>
</feature>
<accession>A0ABT3NVG5</accession>
<keyword evidence="1" id="KW-0597">Phosphoprotein</keyword>
<feature type="modified residue" description="4-aspartylphosphate" evidence="1">
    <location>
        <position position="50"/>
    </location>
</feature>
<comment type="caution">
    <text evidence="3">The sequence shown here is derived from an EMBL/GenBank/DDBJ whole genome shotgun (WGS) entry which is preliminary data.</text>
</comment>
<dbReference type="Gene3D" id="3.40.50.2300">
    <property type="match status" value="1"/>
</dbReference>
<evidence type="ECO:0000313" key="4">
    <source>
        <dbReference type="Proteomes" id="UP001526430"/>
    </source>
</evidence>
<dbReference type="EMBL" id="JAPFQI010000007">
    <property type="protein sequence ID" value="MCW8086140.1"/>
    <property type="molecule type" value="Genomic_DNA"/>
</dbReference>
<keyword evidence="4" id="KW-1185">Reference proteome</keyword>
<dbReference type="InterPro" id="IPR001789">
    <property type="entry name" value="Sig_transdc_resp-reg_receiver"/>
</dbReference>
<dbReference type="SUPFAM" id="SSF52172">
    <property type="entry name" value="CheY-like"/>
    <property type="match status" value="1"/>
</dbReference>